<feature type="transmembrane region" description="Helical" evidence="4">
    <location>
        <begin position="81"/>
        <end position="100"/>
    </location>
</feature>
<evidence type="ECO:0000256" key="4">
    <source>
        <dbReference type="SAM" id="Phobius"/>
    </source>
</evidence>
<dbReference type="AlphaFoldDB" id="A0A7W6H8S8"/>
<organism evidence="6 7">
    <name type="scientific">Aureimonas pseudogalii</name>
    <dbReference type="NCBI Taxonomy" id="1744844"/>
    <lineage>
        <taxon>Bacteria</taxon>
        <taxon>Pseudomonadati</taxon>
        <taxon>Pseudomonadota</taxon>
        <taxon>Alphaproteobacteria</taxon>
        <taxon>Hyphomicrobiales</taxon>
        <taxon>Aurantimonadaceae</taxon>
        <taxon>Aureimonas</taxon>
    </lineage>
</organism>
<dbReference type="EMBL" id="JACIEK010000021">
    <property type="protein sequence ID" value="MBB4000508.1"/>
    <property type="molecule type" value="Genomic_DNA"/>
</dbReference>
<name>A0A7W6H8S8_9HYPH</name>
<dbReference type="RefSeq" id="WP_183202370.1">
    <property type="nucleotide sequence ID" value="NZ_JACIEK010000021.1"/>
</dbReference>
<gene>
    <name evidence="6" type="ORF">GGR04_004386</name>
</gene>
<accession>A0A7W6H8S8</accession>
<evidence type="ECO:0000256" key="2">
    <source>
        <dbReference type="ARBA" id="ARBA00022989"/>
    </source>
</evidence>
<dbReference type="InterPro" id="IPR020846">
    <property type="entry name" value="MFS_dom"/>
</dbReference>
<proteinExistence type="predicted"/>
<reference evidence="6 7" key="1">
    <citation type="submission" date="2020-08" db="EMBL/GenBank/DDBJ databases">
        <title>Genomic Encyclopedia of Type Strains, Phase IV (KMG-IV): sequencing the most valuable type-strain genomes for metagenomic binning, comparative biology and taxonomic classification.</title>
        <authorList>
            <person name="Goeker M."/>
        </authorList>
    </citation>
    <scope>NUCLEOTIDE SEQUENCE [LARGE SCALE GENOMIC DNA]</scope>
    <source>
        <strain evidence="6 7">DSM 102238</strain>
    </source>
</reference>
<keyword evidence="2 4" id="KW-1133">Transmembrane helix</keyword>
<dbReference type="InterPro" id="IPR036259">
    <property type="entry name" value="MFS_trans_sf"/>
</dbReference>
<keyword evidence="7" id="KW-1185">Reference proteome</keyword>
<dbReference type="SUPFAM" id="SSF103473">
    <property type="entry name" value="MFS general substrate transporter"/>
    <property type="match status" value="1"/>
</dbReference>
<keyword evidence="3 4" id="KW-0472">Membrane</keyword>
<evidence type="ECO:0000256" key="1">
    <source>
        <dbReference type="ARBA" id="ARBA00022692"/>
    </source>
</evidence>
<dbReference type="PROSITE" id="PS50850">
    <property type="entry name" value="MFS"/>
    <property type="match status" value="1"/>
</dbReference>
<feature type="non-terminal residue" evidence="6">
    <location>
        <position position="102"/>
    </location>
</feature>
<evidence type="ECO:0000259" key="5">
    <source>
        <dbReference type="PROSITE" id="PS50850"/>
    </source>
</evidence>
<keyword evidence="1 4" id="KW-0812">Transmembrane</keyword>
<sequence>MSAKPSPTSILQWTVVAFGFLALSLAFSARATLGLVMPIWSQELGWSRSFVSGSAAAALLVMAAVAPFAGRLVDRHGVRATLALGLSLVGIGCLIVSATSSA</sequence>
<evidence type="ECO:0000256" key="3">
    <source>
        <dbReference type="ARBA" id="ARBA00023136"/>
    </source>
</evidence>
<dbReference type="Gene3D" id="1.20.1250.20">
    <property type="entry name" value="MFS general substrate transporter like domains"/>
    <property type="match status" value="1"/>
</dbReference>
<dbReference type="Pfam" id="PF07690">
    <property type="entry name" value="MFS_1"/>
    <property type="match status" value="1"/>
</dbReference>
<dbReference type="GO" id="GO:0022857">
    <property type="term" value="F:transmembrane transporter activity"/>
    <property type="evidence" value="ECO:0007669"/>
    <property type="project" value="InterPro"/>
</dbReference>
<comment type="caution">
    <text evidence="6">The sequence shown here is derived from an EMBL/GenBank/DDBJ whole genome shotgun (WGS) entry which is preliminary data.</text>
</comment>
<dbReference type="Proteomes" id="UP000542776">
    <property type="component" value="Unassembled WGS sequence"/>
</dbReference>
<protein>
    <submittedName>
        <fullName evidence="6">MFS family permease</fullName>
    </submittedName>
</protein>
<feature type="domain" description="Major facilitator superfamily (MFS) profile" evidence="5">
    <location>
        <begin position="12"/>
        <end position="102"/>
    </location>
</feature>
<dbReference type="InterPro" id="IPR011701">
    <property type="entry name" value="MFS"/>
</dbReference>
<evidence type="ECO:0000313" key="6">
    <source>
        <dbReference type="EMBL" id="MBB4000508.1"/>
    </source>
</evidence>
<feature type="transmembrane region" description="Helical" evidence="4">
    <location>
        <begin position="50"/>
        <end position="69"/>
    </location>
</feature>
<evidence type="ECO:0000313" key="7">
    <source>
        <dbReference type="Proteomes" id="UP000542776"/>
    </source>
</evidence>